<dbReference type="EMBL" id="CALNXI010000280">
    <property type="protein sequence ID" value="CAH3023904.1"/>
    <property type="molecule type" value="Genomic_DNA"/>
</dbReference>
<feature type="compositionally biased region" description="Basic and acidic residues" evidence="3">
    <location>
        <begin position="563"/>
        <end position="579"/>
    </location>
</feature>
<feature type="domain" description="CCDC174 alpha/beta GRSR" evidence="4">
    <location>
        <begin position="151"/>
        <end position="179"/>
    </location>
</feature>
<feature type="compositionally biased region" description="Basic and acidic residues" evidence="3">
    <location>
        <begin position="391"/>
        <end position="438"/>
    </location>
</feature>
<name>A0ABN8M876_9CNID</name>
<evidence type="ECO:0000259" key="4">
    <source>
        <dbReference type="Pfam" id="PF25449"/>
    </source>
</evidence>
<feature type="region of interest" description="Disordered" evidence="3">
    <location>
        <begin position="288"/>
        <end position="531"/>
    </location>
</feature>
<protein>
    <recommendedName>
        <fullName evidence="4">CCDC174 alpha/beta GRSR domain-containing protein</fullName>
    </recommendedName>
</protein>
<reference evidence="5 6" key="1">
    <citation type="submission" date="2022-05" db="EMBL/GenBank/DDBJ databases">
        <authorList>
            <consortium name="Genoscope - CEA"/>
            <person name="William W."/>
        </authorList>
    </citation>
    <scope>NUCLEOTIDE SEQUENCE [LARGE SCALE GENOMIC DNA]</scope>
</reference>
<feature type="compositionally biased region" description="Polar residues" evidence="3">
    <location>
        <begin position="304"/>
        <end position="324"/>
    </location>
</feature>
<evidence type="ECO:0000313" key="6">
    <source>
        <dbReference type="Proteomes" id="UP001159427"/>
    </source>
</evidence>
<organism evidence="5 6">
    <name type="scientific">Porites evermanni</name>
    <dbReference type="NCBI Taxonomy" id="104178"/>
    <lineage>
        <taxon>Eukaryota</taxon>
        <taxon>Metazoa</taxon>
        <taxon>Cnidaria</taxon>
        <taxon>Anthozoa</taxon>
        <taxon>Hexacorallia</taxon>
        <taxon>Scleractinia</taxon>
        <taxon>Fungiina</taxon>
        <taxon>Poritidae</taxon>
        <taxon>Porites</taxon>
    </lineage>
</organism>
<feature type="coiled-coil region" evidence="2">
    <location>
        <begin position="237"/>
        <end position="271"/>
    </location>
</feature>
<feature type="compositionally biased region" description="Pro residues" evidence="3">
    <location>
        <begin position="450"/>
        <end position="465"/>
    </location>
</feature>
<dbReference type="PANTHER" id="PTHR15885">
    <property type="entry name" value="COILED-COIL DOMAIN-CONTAINING PROTEIN 174"/>
    <property type="match status" value="1"/>
</dbReference>
<feature type="compositionally biased region" description="Basic and acidic residues" evidence="3">
    <location>
        <begin position="326"/>
        <end position="365"/>
    </location>
</feature>
<evidence type="ECO:0000256" key="1">
    <source>
        <dbReference type="ARBA" id="ARBA00023054"/>
    </source>
</evidence>
<dbReference type="InterPro" id="IPR025066">
    <property type="entry name" value="CCDC174-like"/>
</dbReference>
<evidence type="ECO:0000313" key="5">
    <source>
        <dbReference type="EMBL" id="CAH3023904.1"/>
    </source>
</evidence>
<feature type="region of interest" description="Disordered" evidence="3">
    <location>
        <begin position="123"/>
        <end position="151"/>
    </location>
</feature>
<dbReference type="Pfam" id="PF25449">
    <property type="entry name" value="CCDC174_GRSR"/>
    <property type="match status" value="1"/>
</dbReference>
<evidence type="ECO:0000256" key="2">
    <source>
        <dbReference type="SAM" id="Coils"/>
    </source>
</evidence>
<evidence type="ECO:0000256" key="3">
    <source>
        <dbReference type="SAM" id="MobiDB-lite"/>
    </source>
</evidence>
<dbReference type="Proteomes" id="UP001159427">
    <property type="component" value="Unassembled WGS sequence"/>
</dbReference>
<dbReference type="InterPro" id="IPR057464">
    <property type="entry name" value="CCDC174_GRSR"/>
</dbReference>
<feature type="region of interest" description="Disordered" evidence="3">
    <location>
        <begin position="33"/>
        <end position="70"/>
    </location>
</feature>
<feature type="region of interest" description="Disordered" evidence="3">
    <location>
        <begin position="561"/>
        <end position="599"/>
    </location>
</feature>
<proteinExistence type="predicted"/>
<keyword evidence="1 2" id="KW-0175">Coiled coil</keyword>
<gene>
    <name evidence="5" type="ORF">PEVE_00020928</name>
</gene>
<dbReference type="Pfam" id="PF13300">
    <property type="entry name" value="DUF4078"/>
    <property type="match status" value="1"/>
</dbReference>
<comment type="caution">
    <text evidence="5">The sequence shown here is derived from an EMBL/GenBank/DDBJ whole genome shotgun (WGS) entry which is preliminary data.</text>
</comment>
<keyword evidence="6" id="KW-1185">Reference proteome</keyword>
<accession>A0ABN8M876</accession>
<dbReference type="PANTHER" id="PTHR15885:SF1">
    <property type="entry name" value="COILED-COIL DOMAIN-CONTAINING PROTEIN 174"/>
    <property type="match status" value="1"/>
</dbReference>
<sequence>MAAKRVFDLNEATIADLKAELIRKESEFKREKLAGTEQKINRQHKKPPVWAKVKKETKDTGSKTTTIKQDELSLEEQQALQKSRQVLEAKAALYEKMARGEIEDEDDGEDGGRFLVDFHKKVYSKDEESDQDSETLKDEDIPPPSGPEEEWVDYVDSLGRSRRCLRKDLKHLQEMDKDISNRQSPPTLLSEDMRRELMRQKWEKEEEEALNKPIGPVHYQDIRFDEVRNHGVGYYQFSTIEEERQEQMKTLDKLREQTMEQRLRAQKLKDKRKAALDARLAKVRERKLKKLKASGELDEETVTDSEQTGGHGIQTSNGESTVEQSVEEKSVNKETKERQKGFPTERSEKKPDLPEWAKHKIKQTDRGGSFSRSDPRSERVQEFAPPAFYYEDAKEQTSKNTWKEPAKLFKHKNETADKGPEQQDGNLDKRYQEQKTDNEAPVQNQYQQTPVPPLPEFPVLPPPPQEYIQPQWTGYQWRPPGNVPPTSLPHQLTWQPRFPINVPPPPPSLWQQNFPPWQPPQGPPSMGAALFPNYHSSWNESTPNSYTSFSETKTELNTSDTVAIEKSDTGNIEREKNPDRTTPSTQQVADFVAQLRSSS</sequence>